<evidence type="ECO:0000313" key="2">
    <source>
        <dbReference type="Proteomes" id="UP001480082"/>
    </source>
</evidence>
<evidence type="ECO:0000313" key="1">
    <source>
        <dbReference type="EMBL" id="MER9283894.1"/>
    </source>
</evidence>
<reference evidence="1 2" key="1">
    <citation type="journal article" date="2024" name="Proc. Natl. Acad. Sci. U.S.A.">
        <title>The evolutionary genomics of adaptation to stress in wild rhizobium bacteria.</title>
        <authorList>
            <person name="Kehlet-Delgado H."/>
            <person name="Montoya A.P."/>
            <person name="Jensen K.T."/>
            <person name="Wendlandt C.E."/>
            <person name="Dexheimer C."/>
            <person name="Roberts M."/>
            <person name="Torres Martinez L."/>
            <person name="Friesen M.L."/>
            <person name="Griffitts J.S."/>
            <person name="Porter S.S."/>
        </authorList>
    </citation>
    <scope>NUCLEOTIDE SEQUENCE [LARGE SCALE GENOMIC DNA]</scope>
    <source>
        <strain evidence="1 2">M0468</strain>
    </source>
</reference>
<protein>
    <submittedName>
        <fullName evidence="1">Cation:proton antiporter</fullName>
    </submittedName>
</protein>
<comment type="caution">
    <text evidence="1">The sequence shown here is derived from an EMBL/GenBank/DDBJ whole genome shotgun (WGS) entry which is preliminary data.</text>
</comment>
<accession>A0ACC6SW21</accession>
<dbReference type="Proteomes" id="UP001480082">
    <property type="component" value="Unassembled WGS sequence"/>
</dbReference>
<gene>
    <name evidence="1" type="ORF">NKI81_07945</name>
</gene>
<dbReference type="EMBL" id="JAMYRI010000004">
    <property type="protein sequence ID" value="MER9283894.1"/>
    <property type="molecule type" value="Genomic_DNA"/>
</dbReference>
<sequence>MIHPLATRSHGPAAALSMAAALSLATALSLAIVALAPASQALAAQPAGHASGMGGSAEGLFVAEIVLLLLVGRGLGEIFQRFGQPAIMGQLIGGILLGPSLFGWLWPSAQHLIFSTDPAQKGMIDAVSQLGILLLLLLTGMETDLRLVRRVGAACFSISITGVVLPFACGFALARVLPDSLLPEPSERIVAGLFLGTALSISSVKIVAMVVREMNFMRRNLGQVIVSSAIIEDTIGWLIIAVTFGIATNGSLQVRPLITTVAEVALFMVFSFTIGRRLVFTLIRWSNDSFRSEYAVISVILIIMGVMALITNLIGVHTVLGAFVAGILVGESPILSDHIEGQLRGVITALFMPVFFGMAGLSADLTVLTDPTLALLTLALVLIASIGKFSGAFLGGRLAGMSLKESTAVGSAMNARGSTEVIVASIGLSMNILSHNLFTMIVTMAVITTLAMPPMLRWALGRLPVGDTEKQRVDRELLDERGFVSKLERLLLLVDDSPVGKFTAYLAGLVGGGSGMPTTLLHLEDGKLPGPARDKGPERASKQVKRGAARSARAVRKAEDTPVDKVHLTARTELEATTETIAAEARKGYGLLLVGLDNALAEGTFSGTLNAITSGFDGPLCLVLNGANADGKMPMLRAGATILVPVNGTEVARRAADFALALARPHRARVEVLYVSQARKGSRPSSVSHRREEAVLKDVADLADRYGVAVETAIRTRATPDKAIAREAAKGAAMVVMGVTQRPGDELFFGDTASAVLAAAACPVVLLASDRVRRTEAAAEEAAAETGA</sequence>
<name>A0ACC6SW21_9HYPH</name>
<proteinExistence type="predicted"/>
<keyword evidence="2" id="KW-1185">Reference proteome</keyword>
<organism evidence="1 2">
    <name type="scientific">Mesorhizobium australicum</name>
    <dbReference type="NCBI Taxonomy" id="536018"/>
    <lineage>
        <taxon>Bacteria</taxon>
        <taxon>Pseudomonadati</taxon>
        <taxon>Pseudomonadota</taxon>
        <taxon>Alphaproteobacteria</taxon>
        <taxon>Hyphomicrobiales</taxon>
        <taxon>Phyllobacteriaceae</taxon>
        <taxon>Mesorhizobium</taxon>
    </lineage>
</organism>